<dbReference type="KEGG" id="crq:GCK72_017869"/>
<comment type="similarity">
    <text evidence="3">Belongs to the acetyltransferase family. NAA40 subfamily.</text>
</comment>
<evidence type="ECO:0000256" key="10">
    <source>
        <dbReference type="ARBA" id="ARBA00047821"/>
    </source>
</evidence>
<evidence type="ECO:0000256" key="9">
    <source>
        <dbReference type="ARBA" id="ARBA00023315"/>
    </source>
</evidence>
<protein>
    <recommendedName>
        <fullName evidence="5">N-alpha-acetyltransferase 40</fullName>
        <ecNumber evidence="4">2.3.1.257</ecNumber>
    </recommendedName>
</protein>
<dbReference type="InterPro" id="IPR000182">
    <property type="entry name" value="GNAT_dom"/>
</dbReference>
<evidence type="ECO:0000256" key="1">
    <source>
        <dbReference type="ARBA" id="ARBA00004123"/>
    </source>
</evidence>
<organism evidence="13 14">
    <name type="scientific">Caenorhabditis remanei</name>
    <name type="common">Caenorhabditis vulgaris</name>
    <dbReference type="NCBI Taxonomy" id="31234"/>
    <lineage>
        <taxon>Eukaryota</taxon>
        <taxon>Metazoa</taxon>
        <taxon>Ecdysozoa</taxon>
        <taxon>Nematoda</taxon>
        <taxon>Chromadorea</taxon>
        <taxon>Rhabditida</taxon>
        <taxon>Rhabditina</taxon>
        <taxon>Rhabditomorpha</taxon>
        <taxon>Rhabditoidea</taxon>
        <taxon>Rhabditidae</taxon>
        <taxon>Peloderinae</taxon>
        <taxon>Caenorhabditis</taxon>
    </lineage>
</organism>
<dbReference type="InterPro" id="IPR039949">
    <property type="entry name" value="NAA40"/>
</dbReference>
<name>A0A6A5G9L4_CAERE</name>
<dbReference type="CTD" id="9810823"/>
<evidence type="ECO:0000256" key="3">
    <source>
        <dbReference type="ARBA" id="ARBA00008870"/>
    </source>
</evidence>
<evidence type="ECO:0000256" key="8">
    <source>
        <dbReference type="ARBA" id="ARBA00023242"/>
    </source>
</evidence>
<feature type="domain" description="N-acetyltransferase" evidence="12">
    <location>
        <begin position="50"/>
        <end position="196"/>
    </location>
</feature>
<evidence type="ECO:0000256" key="5">
    <source>
        <dbReference type="ARBA" id="ARBA00015043"/>
    </source>
</evidence>
<dbReference type="AlphaFoldDB" id="A0A6A5G9L4"/>
<gene>
    <name evidence="13" type="ORF">GCK72_017869</name>
</gene>
<dbReference type="CDD" id="cd04301">
    <property type="entry name" value="NAT_SF"/>
    <property type="match status" value="1"/>
</dbReference>
<evidence type="ECO:0000313" key="14">
    <source>
        <dbReference type="Proteomes" id="UP000483820"/>
    </source>
</evidence>
<evidence type="ECO:0000256" key="11">
    <source>
        <dbReference type="ARBA" id="ARBA00049524"/>
    </source>
</evidence>
<evidence type="ECO:0000256" key="2">
    <source>
        <dbReference type="ARBA" id="ARBA00004496"/>
    </source>
</evidence>
<reference evidence="13 14" key="1">
    <citation type="submission" date="2019-12" db="EMBL/GenBank/DDBJ databases">
        <title>Chromosome-level assembly of the Caenorhabditis remanei genome.</title>
        <authorList>
            <person name="Teterina A.A."/>
            <person name="Willis J.H."/>
            <person name="Phillips P.C."/>
        </authorList>
    </citation>
    <scope>NUCLEOTIDE SEQUENCE [LARGE SCALE GENOMIC DNA]</scope>
    <source>
        <strain evidence="13 14">PX506</strain>
        <tissue evidence="13">Whole organism</tissue>
    </source>
</reference>
<dbReference type="EMBL" id="WUAV01000005">
    <property type="protein sequence ID" value="KAF1751315.1"/>
    <property type="molecule type" value="Genomic_DNA"/>
</dbReference>
<evidence type="ECO:0000313" key="13">
    <source>
        <dbReference type="EMBL" id="KAF1751315.1"/>
    </source>
</evidence>
<dbReference type="GO" id="GO:1990189">
    <property type="term" value="F:protein N-terminal-serine acetyltransferase activity"/>
    <property type="evidence" value="ECO:0007669"/>
    <property type="project" value="UniProtKB-EC"/>
</dbReference>
<dbReference type="PANTHER" id="PTHR20531">
    <property type="entry name" value="N-ALPHA-ACETYLTRANSFERASE 40"/>
    <property type="match status" value="1"/>
</dbReference>
<dbReference type="InterPro" id="IPR016181">
    <property type="entry name" value="Acyl_CoA_acyltransferase"/>
</dbReference>
<accession>A0A6A5G9L4</accession>
<dbReference type="GO" id="GO:0005634">
    <property type="term" value="C:nucleus"/>
    <property type="evidence" value="ECO:0007669"/>
    <property type="project" value="UniProtKB-SubCell"/>
</dbReference>
<keyword evidence="8" id="KW-0539">Nucleus</keyword>
<dbReference type="GO" id="GO:0010485">
    <property type="term" value="F:histone H4 acetyltransferase activity"/>
    <property type="evidence" value="ECO:0007669"/>
    <property type="project" value="InterPro"/>
</dbReference>
<comment type="subcellular location">
    <subcellularLocation>
        <location evidence="2">Cytoplasm</location>
    </subcellularLocation>
    <subcellularLocation>
        <location evidence="1">Nucleus</location>
    </subcellularLocation>
</comment>
<proteinExistence type="inferred from homology"/>
<keyword evidence="9" id="KW-0012">Acyltransferase</keyword>
<evidence type="ECO:0000256" key="7">
    <source>
        <dbReference type="ARBA" id="ARBA00022679"/>
    </source>
</evidence>
<dbReference type="Pfam" id="PF00583">
    <property type="entry name" value="Acetyltransf_1"/>
    <property type="match status" value="1"/>
</dbReference>
<dbReference type="GO" id="GO:0005737">
    <property type="term" value="C:cytoplasm"/>
    <property type="evidence" value="ECO:0007669"/>
    <property type="project" value="UniProtKB-SubCell"/>
</dbReference>
<dbReference type="PANTHER" id="PTHR20531:SF1">
    <property type="entry name" value="N-ALPHA-ACETYLTRANSFERASE 40"/>
    <property type="match status" value="1"/>
</dbReference>
<dbReference type="RefSeq" id="XP_003112661.2">
    <property type="nucleotide sequence ID" value="XM_003112613.2"/>
</dbReference>
<comment type="catalytic activity">
    <reaction evidence="11">
        <text>N-terminal L-seryl-[histone H4] + acetyl-CoA = N-terminal N(alpha)-acetyl-L-seryl-[histone H4] + CoA + H(+)</text>
        <dbReference type="Rhea" id="RHEA:50596"/>
        <dbReference type="Rhea" id="RHEA-COMP:12740"/>
        <dbReference type="Rhea" id="RHEA-COMP:12743"/>
        <dbReference type="ChEBI" id="CHEBI:15378"/>
        <dbReference type="ChEBI" id="CHEBI:57287"/>
        <dbReference type="ChEBI" id="CHEBI:57288"/>
        <dbReference type="ChEBI" id="CHEBI:64738"/>
        <dbReference type="ChEBI" id="CHEBI:83690"/>
        <dbReference type="EC" id="2.3.1.257"/>
    </reaction>
</comment>
<evidence type="ECO:0000256" key="4">
    <source>
        <dbReference type="ARBA" id="ARBA00012950"/>
    </source>
</evidence>
<dbReference type="Proteomes" id="UP000483820">
    <property type="component" value="Chromosome V"/>
</dbReference>
<dbReference type="EC" id="2.3.1.257" evidence="4"/>
<keyword evidence="6" id="KW-0963">Cytoplasm</keyword>
<comment type="catalytic activity">
    <reaction evidence="10">
        <text>N-terminal L-seryl-[histone H2A] + acetyl-CoA = N-terminal N(alpha)-acetyl-L-seryl-[histone H2A] + CoA + H(+)</text>
        <dbReference type="Rhea" id="RHEA:50600"/>
        <dbReference type="Rhea" id="RHEA-COMP:12742"/>
        <dbReference type="Rhea" id="RHEA-COMP:12744"/>
        <dbReference type="ChEBI" id="CHEBI:15378"/>
        <dbReference type="ChEBI" id="CHEBI:57287"/>
        <dbReference type="ChEBI" id="CHEBI:57288"/>
        <dbReference type="ChEBI" id="CHEBI:64738"/>
        <dbReference type="ChEBI" id="CHEBI:83690"/>
        <dbReference type="EC" id="2.3.1.257"/>
    </reaction>
</comment>
<dbReference type="PROSITE" id="PS51186">
    <property type="entry name" value="GNAT"/>
    <property type="match status" value="1"/>
</dbReference>
<evidence type="ECO:0000256" key="6">
    <source>
        <dbReference type="ARBA" id="ARBA00022490"/>
    </source>
</evidence>
<dbReference type="SUPFAM" id="SSF55729">
    <property type="entry name" value="Acyl-CoA N-acyltransferases (Nat)"/>
    <property type="match status" value="1"/>
</dbReference>
<keyword evidence="7" id="KW-0808">Transferase</keyword>
<comment type="caution">
    <text evidence="13">The sequence shown here is derived from an EMBL/GenBank/DDBJ whole genome shotgun (WGS) entry which is preliminary data.</text>
</comment>
<dbReference type="GO" id="GO:0043998">
    <property type="term" value="F:histone H2A acetyltransferase activity"/>
    <property type="evidence" value="ECO:0007669"/>
    <property type="project" value="InterPro"/>
</dbReference>
<dbReference type="Gene3D" id="3.40.630.30">
    <property type="match status" value="1"/>
</dbReference>
<sequence>MPVDAKKLVKKASQHLKPVEKLDCETPRNTTTDGETIKFDYMWATHLSDEDFEWAFALFKANMYEMYHMSQWGYDENSKRNELRATTSRFIIALNSKGEKIGYTTYRFVVDHNIPVAYCWELQILPDYQNKGIGGMMLDTLERLSAKTNMTKVMATVFLYNAASLGFFHKHGYVSDVTCPSDDSGLDYAILSKETPSS</sequence>
<evidence type="ECO:0000259" key="12">
    <source>
        <dbReference type="PROSITE" id="PS51186"/>
    </source>
</evidence>
<dbReference type="GeneID" id="9810823"/>